<keyword evidence="6" id="KW-1133">Transmembrane helix</keyword>
<dbReference type="PANTHER" id="PTHR45773:SF5">
    <property type="entry name" value="SLIT AND NTRK-LIKE PROTEIN 5"/>
    <property type="match status" value="1"/>
</dbReference>
<dbReference type="AlphaFoldDB" id="A0A8D0CFI0"/>
<dbReference type="GO" id="GO:0007409">
    <property type="term" value="P:axonogenesis"/>
    <property type="evidence" value="ECO:0007669"/>
    <property type="project" value="TreeGrafter"/>
</dbReference>
<evidence type="ECO:0000256" key="5">
    <source>
        <dbReference type="ARBA" id="ARBA00022737"/>
    </source>
</evidence>
<dbReference type="PANTHER" id="PTHR45773">
    <property type="entry name" value="SLIT AND NTRK-LIKE PROTEIN 4-RELATED"/>
    <property type="match status" value="1"/>
</dbReference>
<dbReference type="GO" id="GO:0016020">
    <property type="term" value="C:membrane"/>
    <property type="evidence" value="ECO:0007669"/>
    <property type="project" value="UniProtKB-SubCell"/>
</dbReference>
<evidence type="ECO:0000256" key="1">
    <source>
        <dbReference type="ARBA" id="ARBA00004479"/>
    </source>
</evidence>
<evidence type="ECO:0000256" key="7">
    <source>
        <dbReference type="ARBA" id="ARBA00023136"/>
    </source>
</evidence>
<dbReference type="SUPFAM" id="SSF52058">
    <property type="entry name" value="L domain-like"/>
    <property type="match status" value="1"/>
</dbReference>
<name>A0A8D0CFI0_SALMN</name>
<dbReference type="Gene3D" id="3.80.10.10">
    <property type="entry name" value="Ribonuclease Inhibitor"/>
    <property type="match status" value="2"/>
</dbReference>
<evidence type="ECO:0000256" key="2">
    <source>
        <dbReference type="ARBA" id="ARBA00022614"/>
    </source>
</evidence>
<dbReference type="PROSITE" id="PS51450">
    <property type="entry name" value="LRR"/>
    <property type="match status" value="4"/>
</dbReference>
<dbReference type="GO" id="GO:0051965">
    <property type="term" value="P:positive regulation of synapse assembly"/>
    <property type="evidence" value="ECO:0007669"/>
    <property type="project" value="TreeGrafter"/>
</dbReference>
<reference evidence="10" key="2">
    <citation type="submission" date="2025-09" db="UniProtKB">
        <authorList>
            <consortium name="Ensembl"/>
        </authorList>
    </citation>
    <scope>IDENTIFICATION</scope>
</reference>
<keyword evidence="11" id="KW-1185">Reference proteome</keyword>
<evidence type="ECO:0000256" key="3">
    <source>
        <dbReference type="ARBA" id="ARBA00022692"/>
    </source>
</evidence>
<reference evidence="10" key="1">
    <citation type="submission" date="2025-08" db="UniProtKB">
        <authorList>
            <consortium name="Ensembl"/>
        </authorList>
    </citation>
    <scope>IDENTIFICATION</scope>
</reference>
<evidence type="ECO:0000256" key="9">
    <source>
        <dbReference type="SAM" id="SignalP"/>
    </source>
</evidence>
<dbReference type="InterPro" id="IPR032675">
    <property type="entry name" value="LRR_dom_sf"/>
</dbReference>
<feature type="signal peptide" evidence="9">
    <location>
        <begin position="1"/>
        <end position="19"/>
    </location>
</feature>
<evidence type="ECO:0000256" key="6">
    <source>
        <dbReference type="ARBA" id="ARBA00022989"/>
    </source>
</evidence>
<dbReference type="FunFam" id="3.80.10.10:FF:000770">
    <property type="entry name" value="Uncharacterized protein"/>
    <property type="match status" value="1"/>
</dbReference>
<protein>
    <recommendedName>
        <fullName evidence="12">LRRNT domain-containing protein</fullName>
    </recommendedName>
</protein>
<dbReference type="Pfam" id="PF13855">
    <property type="entry name" value="LRR_8"/>
    <property type="match status" value="1"/>
</dbReference>
<dbReference type="InterPro" id="IPR003591">
    <property type="entry name" value="Leu-rich_rpt_typical-subtyp"/>
</dbReference>
<evidence type="ECO:0000256" key="4">
    <source>
        <dbReference type="ARBA" id="ARBA00022729"/>
    </source>
</evidence>
<keyword evidence="7" id="KW-0472">Membrane</keyword>
<evidence type="ECO:0000256" key="8">
    <source>
        <dbReference type="ARBA" id="ARBA00023180"/>
    </source>
</evidence>
<keyword evidence="5" id="KW-0677">Repeat</keyword>
<dbReference type="SMART" id="SM00364">
    <property type="entry name" value="LRR_BAC"/>
    <property type="match status" value="6"/>
</dbReference>
<proteinExistence type="predicted"/>
<accession>A0A8D0CFI0</accession>
<feature type="chain" id="PRO_5034056856" description="LRRNT domain-containing protein" evidence="9">
    <location>
        <begin position="20"/>
        <end position="341"/>
    </location>
</feature>
<keyword evidence="3" id="KW-0812">Transmembrane</keyword>
<keyword evidence="8" id="KW-0325">Glycoprotein</keyword>
<dbReference type="Proteomes" id="UP000694421">
    <property type="component" value="Unplaced"/>
</dbReference>
<dbReference type="Pfam" id="PF00560">
    <property type="entry name" value="LRR_1"/>
    <property type="match status" value="1"/>
</dbReference>
<dbReference type="InterPro" id="IPR001611">
    <property type="entry name" value="Leu-rich_rpt"/>
</dbReference>
<dbReference type="OMA" id="ANDTICD"/>
<keyword evidence="4 9" id="KW-0732">Signal</keyword>
<comment type="subcellular location">
    <subcellularLocation>
        <location evidence="1">Membrane</location>
        <topology evidence="1">Single-pass type I membrane protein</topology>
    </subcellularLocation>
</comment>
<dbReference type="PRINTS" id="PR00019">
    <property type="entry name" value="LEURICHRPT"/>
</dbReference>
<dbReference type="SMART" id="SM00365">
    <property type="entry name" value="LRR_SD22"/>
    <property type="match status" value="4"/>
</dbReference>
<evidence type="ECO:0008006" key="12">
    <source>
        <dbReference type="Google" id="ProtNLM"/>
    </source>
</evidence>
<dbReference type="Ensembl" id="ENSSMRT00000023422.1">
    <property type="protein sequence ID" value="ENSSMRP00000019972.1"/>
    <property type="gene ID" value="ENSSMRG00000015566.1"/>
</dbReference>
<evidence type="ECO:0000313" key="10">
    <source>
        <dbReference type="Ensembl" id="ENSSMRP00000019972.1"/>
    </source>
</evidence>
<organism evidence="10 11">
    <name type="scientific">Salvator merianae</name>
    <name type="common">Argentine black and white tegu</name>
    <name type="synonym">Tupinambis merianae</name>
    <dbReference type="NCBI Taxonomy" id="96440"/>
    <lineage>
        <taxon>Eukaryota</taxon>
        <taxon>Metazoa</taxon>
        <taxon>Chordata</taxon>
        <taxon>Craniata</taxon>
        <taxon>Vertebrata</taxon>
        <taxon>Euteleostomi</taxon>
        <taxon>Lepidosauria</taxon>
        <taxon>Squamata</taxon>
        <taxon>Bifurcata</taxon>
        <taxon>Unidentata</taxon>
        <taxon>Episquamata</taxon>
        <taxon>Laterata</taxon>
        <taxon>Teiioidea</taxon>
        <taxon>Teiidae</taxon>
        <taxon>Salvator</taxon>
    </lineage>
</organism>
<dbReference type="GeneTree" id="ENSGT00940000161826"/>
<keyword evidence="2" id="KW-0433">Leucine-rich repeat</keyword>
<evidence type="ECO:0000313" key="11">
    <source>
        <dbReference type="Proteomes" id="UP000694421"/>
    </source>
</evidence>
<dbReference type="SMART" id="SM00369">
    <property type="entry name" value="LRR_TYP"/>
    <property type="match status" value="9"/>
</dbReference>
<sequence length="341" mass="38004">MAQHWSLAFALPLWILILACPELPDGVQCPTQCTCYSAEWIVQCSNASLYSLPSNFPQDAVELDLKFNHFGSLPTDFFPDLPELTTLYLGSSCVHQIEAGTFGGLKNLYHLHLDHNLLEVIPEGAFQNLTKLVFLHLEHNQIASILPGAFSSLKQLSVLDLSHNLLTELSDQTLCGLQQLRQLYLSTNLLVSLSDRALPGSLRVLNLDWNRLRSVPVAVHSAVRLSSLDLSGNLIKELTSLSFGRKLGSLKQLFLENLTLENVTTSAFKRLRRLEVLSLKNNSLETLPSLSSYLRDPSTSAMLKLSRISWSCSQPSSPKQLPVARIIHVDKMLTVLTIYRC</sequence>